<dbReference type="RefSeq" id="WP_169604212.1">
    <property type="nucleotide sequence ID" value="NZ_CP046565.1"/>
</dbReference>
<accession>A0A858QAM1</accession>
<reference evidence="2" key="1">
    <citation type="submission" date="2019-12" db="EMBL/GenBank/DDBJ databases">
        <authorList>
            <person name="Awala S.I."/>
            <person name="Rhee S.K."/>
        </authorList>
    </citation>
    <scope>NUCLEOTIDE SEQUENCE [LARGE SCALE GENOMIC DNA]</scope>
    <source>
        <strain evidence="2">IM1</strain>
    </source>
</reference>
<dbReference type="InterPro" id="IPR009387">
    <property type="entry name" value="HigB-2"/>
</dbReference>
<dbReference type="KEGG" id="metu:GNH96_13910"/>
<proteinExistence type="predicted"/>
<protein>
    <submittedName>
        <fullName evidence="1">Transcriptional regulator</fullName>
    </submittedName>
</protein>
<gene>
    <name evidence="1" type="ORF">GNH96_13910</name>
</gene>
<sequence length="104" mass="11510">MLTLAETPTFKAEADKLWSEAERLEFFTWLASNPDAGDVIPGSGGCRKVRWSRSGSGKQGGVRVIYFTRLSAGEIWLLLVYAKSVRDSIPGHILKVVRDEIENG</sequence>
<dbReference type="Proteomes" id="UP000503004">
    <property type="component" value="Chromosome"/>
</dbReference>
<keyword evidence="2" id="KW-1185">Reference proteome</keyword>
<dbReference type="EMBL" id="CP046565">
    <property type="protein sequence ID" value="QJD30938.1"/>
    <property type="molecule type" value="Genomic_DNA"/>
</dbReference>
<name>A0A858QAM1_9GAMM</name>
<dbReference type="AlphaFoldDB" id="A0A858QAM1"/>
<organism evidence="1 2">
    <name type="scientific">Methylococcus geothermalis</name>
    <dbReference type="NCBI Taxonomy" id="2681310"/>
    <lineage>
        <taxon>Bacteria</taxon>
        <taxon>Pseudomonadati</taxon>
        <taxon>Pseudomonadota</taxon>
        <taxon>Gammaproteobacteria</taxon>
        <taxon>Methylococcales</taxon>
        <taxon>Methylococcaceae</taxon>
        <taxon>Methylococcus</taxon>
    </lineage>
</organism>
<dbReference type="PIRSF" id="PIRSF039032">
    <property type="entry name" value="HigB-2"/>
    <property type="match status" value="1"/>
</dbReference>
<evidence type="ECO:0000313" key="1">
    <source>
        <dbReference type="EMBL" id="QJD30938.1"/>
    </source>
</evidence>
<evidence type="ECO:0000313" key="2">
    <source>
        <dbReference type="Proteomes" id="UP000503004"/>
    </source>
</evidence>